<feature type="region of interest" description="Disordered" evidence="1">
    <location>
        <begin position="1"/>
        <end position="31"/>
    </location>
</feature>
<proteinExistence type="predicted"/>
<dbReference type="EMBL" id="BEHY01000020">
    <property type="protein sequence ID" value="GBD08870.1"/>
    <property type="molecule type" value="Genomic_DNA"/>
</dbReference>
<evidence type="ECO:0000256" key="1">
    <source>
        <dbReference type="SAM" id="MobiDB-lite"/>
    </source>
</evidence>
<evidence type="ECO:0000313" key="3">
    <source>
        <dbReference type="Proteomes" id="UP000236642"/>
    </source>
</evidence>
<evidence type="ECO:0000313" key="2">
    <source>
        <dbReference type="EMBL" id="GBD08870.1"/>
    </source>
</evidence>
<gene>
    <name evidence="2" type="ORF">HRbin22_01113</name>
</gene>
<organism evidence="2 3">
    <name type="scientific">Candidatus Thermoflexus japonica</name>
    <dbReference type="NCBI Taxonomy" id="2035417"/>
    <lineage>
        <taxon>Bacteria</taxon>
        <taxon>Bacillati</taxon>
        <taxon>Chloroflexota</taxon>
        <taxon>Thermoflexia</taxon>
        <taxon>Thermoflexales</taxon>
        <taxon>Thermoflexaceae</taxon>
        <taxon>Thermoflexus</taxon>
    </lineage>
</organism>
<accession>A0A2H5Y5Z9</accession>
<dbReference type="Proteomes" id="UP000236642">
    <property type="component" value="Unassembled WGS sequence"/>
</dbReference>
<protein>
    <submittedName>
        <fullName evidence="2">Uncharacterized protein</fullName>
    </submittedName>
</protein>
<name>A0A2H5Y5Z9_9CHLR</name>
<reference evidence="3" key="1">
    <citation type="submission" date="2017-09" db="EMBL/GenBank/DDBJ databases">
        <title>Metaegenomics of thermophilic ammonia-oxidizing enrichment culture.</title>
        <authorList>
            <person name="Kato S."/>
            <person name="Suzuki K."/>
        </authorList>
    </citation>
    <scope>NUCLEOTIDE SEQUENCE [LARGE SCALE GENOMIC DNA]</scope>
</reference>
<comment type="caution">
    <text evidence="2">The sequence shown here is derived from an EMBL/GenBank/DDBJ whole genome shotgun (WGS) entry which is preliminary data.</text>
</comment>
<dbReference type="AlphaFoldDB" id="A0A2H5Y5Z9"/>
<sequence>MLKGLTGRPGLPEQRGGDGLNILRPERHGFAQRPEGTTVRILGSDLLKPSSVIAHEVAEPPALGVPGVDQKRQICFHQREKGGIPAPHPFPHDHQQPAGVVVGAVAEAAIRDDALRVLEEARVVGELAQVLQAYGRQLRGTEGEPGRAMDRPGAFQHPPEQVQVAVADDRPRHLPSPFIRGPAQPLPLLRVGEQVIQRPGHRFRILERNQDAPPIPQDFLRIP</sequence>